<keyword evidence="3 6" id="KW-0326">Glycosidase</keyword>
<proteinExistence type="inferred from homology"/>
<evidence type="ECO:0000256" key="2">
    <source>
        <dbReference type="ARBA" id="ARBA00022801"/>
    </source>
</evidence>
<keyword evidence="2 6" id="KW-0378">Hydrolase</keyword>
<dbReference type="PANTHER" id="PTHR42732:SF1">
    <property type="entry name" value="BETA-MANNOSIDASE"/>
    <property type="match status" value="1"/>
</dbReference>
<sequence length="296" mass="33486">MKNLKLLLLVLSFLMAIMVKAQVSFGKPENINDDWLFILNDVRDGQAISLNDRNWSRIDLPHDWSIKSQLSPSLASCTGYLQGGVGWYRKNILIPEENKGKKVYLYFEGVYNCSEVFINGNLLGKRPNGYVSFMYDATPYIEYGKNNIIAVRVDHSQYADSRWYTGSGIYHSVWLVTATPVHISQWGVYAYPSDVNTKQGTLNVEVEVENDLNTTANLTIVNELLKDNKTIAKSSEKLNISANSNSRLITNLRVKNPLLWDLGMPNLCSLKMSVYKNGTIIDETITVTGFRSFTFD</sequence>
<dbReference type="PANTHER" id="PTHR42732">
    <property type="entry name" value="BETA-GALACTOSIDASE"/>
    <property type="match status" value="1"/>
</dbReference>
<reference evidence="6" key="1">
    <citation type="submission" date="2019-03" db="EMBL/GenBank/DDBJ databases">
        <title>Single cell metagenomics reveals metabolic interactions within the superorganism composed of flagellate Streblomastix strix and complex community of Bacteroidetes bacteria on its surface.</title>
        <authorList>
            <person name="Treitli S.C."/>
            <person name="Kolisko M."/>
            <person name="Husnik F."/>
            <person name="Keeling P."/>
            <person name="Hampl V."/>
        </authorList>
    </citation>
    <scope>NUCLEOTIDE SEQUENCE</scope>
    <source>
        <strain evidence="6">STM</strain>
    </source>
</reference>
<evidence type="ECO:0000256" key="3">
    <source>
        <dbReference type="ARBA" id="ARBA00023295"/>
    </source>
</evidence>
<organism evidence="6">
    <name type="scientific">termite gut metagenome</name>
    <dbReference type="NCBI Taxonomy" id="433724"/>
    <lineage>
        <taxon>unclassified sequences</taxon>
        <taxon>metagenomes</taxon>
        <taxon>organismal metagenomes</taxon>
    </lineage>
</organism>
<feature type="domain" description="Glycoside hydrolase family 2 immunoglobulin-like beta-sandwich" evidence="4">
    <location>
        <begin position="181"/>
        <end position="291"/>
    </location>
</feature>
<dbReference type="Gene3D" id="2.60.40.10">
    <property type="entry name" value="Immunoglobulins"/>
    <property type="match status" value="1"/>
</dbReference>
<dbReference type="Gene3D" id="2.60.120.260">
    <property type="entry name" value="Galactose-binding domain-like"/>
    <property type="match status" value="1"/>
</dbReference>
<dbReference type="InterPro" id="IPR006104">
    <property type="entry name" value="Glyco_hydro_2_N"/>
</dbReference>
<comment type="similarity">
    <text evidence="1">Belongs to the glycosyl hydrolase 2 family.</text>
</comment>
<dbReference type="EC" id="3.2.1.23" evidence="6"/>
<dbReference type="InterPro" id="IPR008979">
    <property type="entry name" value="Galactose-bd-like_sf"/>
</dbReference>
<dbReference type="EMBL" id="SNRY01000070">
    <property type="protein sequence ID" value="KAA6348353.1"/>
    <property type="molecule type" value="Genomic_DNA"/>
</dbReference>
<comment type="caution">
    <text evidence="6">The sequence shown here is derived from an EMBL/GenBank/DDBJ whole genome shotgun (WGS) entry which is preliminary data.</text>
</comment>
<accession>A0A5J4ST03</accession>
<protein>
    <submittedName>
        <fullName evidence="6">Beta-galactosidase BoGH2A</fullName>
        <ecNumber evidence="6">3.2.1.23</ecNumber>
    </submittedName>
</protein>
<dbReference type="GO" id="GO:0004565">
    <property type="term" value="F:beta-galactosidase activity"/>
    <property type="evidence" value="ECO:0007669"/>
    <property type="project" value="UniProtKB-EC"/>
</dbReference>
<dbReference type="AlphaFoldDB" id="A0A5J4ST03"/>
<dbReference type="InterPro" id="IPR013783">
    <property type="entry name" value="Ig-like_fold"/>
</dbReference>
<dbReference type="Pfam" id="PF02837">
    <property type="entry name" value="Glyco_hydro_2_N"/>
    <property type="match status" value="1"/>
</dbReference>
<dbReference type="SUPFAM" id="SSF49785">
    <property type="entry name" value="Galactose-binding domain-like"/>
    <property type="match status" value="1"/>
</dbReference>
<name>A0A5J4ST03_9ZZZZ</name>
<dbReference type="Pfam" id="PF00703">
    <property type="entry name" value="Glyco_hydro_2"/>
    <property type="match status" value="1"/>
</dbReference>
<gene>
    <name evidence="6" type="ORF">EZS27_004171</name>
</gene>
<dbReference type="InterPro" id="IPR051913">
    <property type="entry name" value="GH2_Domain-Containing"/>
</dbReference>
<dbReference type="SUPFAM" id="SSF49303">
    <property type="entry name" value="beta-Galactosidase/glucuronidase domain"/>
    <property type="match status" value="1"/>
</dbReference>
<dbReference type="InterPro" id="IPR006102">
    <property type="entry name" value="Ig-like_GH2"/>
</dbReference>
<dbReference type="GO" id="GO:0005975">
    <property type="term" value="P:carbohydrate metabolic process"/>
    <property type="evidence" value="ECO:0007669"/>
    <property type="project" value="InterPro"/>
</dbReference>
<evidence type="ECO:0000313" key="6">
    <source>
        <dbReference type="EMBL" id="KAA6348353.1"/>
    </source>
</evidence>
<feature type="domain" description="Glycosyl hydrolases family 2 sugar binding" evidence="5">
    <location>
        <begin position="26"/>
        <end position="177"/>
    </location>
</feature>
<dbReference type="InterPro" id="IPR036156">
    <property type="entry name" value="Beta-gal/glucu_dom_sf"/>
</dbReference>
<evidence type="ECO:0000259" key="4">
    <source>
        <dbReference type="Pfam" id="PF00703"/>
    </source>
</evidence>
<evidence type="ECO:0000259" key="5">
    <source>
        <dbReference type="Pfam" id="PF02837"/>
    </source>
</evidence>
<evidence type="ECO:0000256" key="1">
    <source>
        <dbReference type="ARBA" id="ARBA00007401"/>
    </source>
</evidence>